<dbReference type="InterPro" id="IPR050300">
    <property type="entry name" value="GDXG_lipolytic_enzyme"/>
</dbReference>
<accession>A0ABT2QMP0</accession>
<evidence type="ECO:0000256" key="1">
    <source>
        <dbReference type="ARBA" id="ARBA00022801"/>
    </source>
</evidence>
<dbReference type="InterPro" id="IPR013094">
    <property type="entry name" value="AB_hydrolase_3"/>
</dbReference>
<sequence length="327" mass="37844">MTLFLRSIRGKVTLNSFSMIYNDRTGEGAMKKKFISKIINKYVLPHRSLYFKNDEEFEKFIDKQHYKNLKPHRQPEMLNIKSNLEKQQHGHMQVFRANFHHKLTTKILYIHGGYNILQPSVFHWRWIDKLALNTLCEVVMPIYPKAPSYSAIDTYEALHSMYQQLLSEVGAEDIIVMGDGSGGGLALSLVQQLIAAGQPLPNQLYLISPLLDGTFSNSAITSELEVKDLLNNKEGIQKVLQLWAGNLTQTDPWVSPIYGNMTHLPPTYMFGGTEELYYPDMVKLGDLYERNQNTIHFHQFYRMIHDFPLFPLHESHRVLKEICQTIQ</sequence>
<dbReference type="Proteomes" id="UP001209553">
    <property type="component" value="Unassembled WGS sequence"/>
</dbReference>
<dbReference type="GO" id="GO:0016787">
    <property type="term" value="F:hydrolase activity"/>
    <property type="evidence" value="ECO:0007669"/>
    <property type="project" value="UniProtKB-KW"/>
</dbReference>
<evidence type="ECO:0000259" key="2">
    <source>
        <dbReference type="Pfam" id="PF07859"/>
    </source>
</evidence>
<keyword evidence="1 3" id="KW-0378">Hydrolase</keyword>
<dbReference type="EMBL" id="JAOPKZ010000001">
    <property type="protein sequence ID" value="MCU5745244.1"/>
    <property type="molecule type" value="Genomic_DNA"/>
</dbReference>
<dbReference type="Gene3D" id="3.40.50.1820">
    <property type="entry name" value="alpha/beta hydrolase"/>
    <property type="match status" value="1"/>
</dbReference>
<evidence type="ECO:0000313" key="4">
    <source>
        <dbReference type="Proteomes" id="UP001209553"/>
    </source>
</evidence>
<evidence type="ECO:0000313" key="3">
    <source>
        <dbReference type="EMBL" id="MCU5745244.1"/>
    </source>
</evidence>
<keyword evidence="4" id="KW-1185">Reference proteome</keyword>
<organism evidence="3 4">
    <name type="scientific">Staphylococcus marylandisciuri</name>
    <dbReference type="NCBI Taxonomy" id="2981529"/>
    <lineage>
        <taxon>Bacteria</taxon>
        <taxon>Bacillati</taxon>
        <taxon>Bacillota</taxon>
        <taxon>Bacilli</taxon>
        <taxon>Bacillales</taxon>
        <taxon>Staphylococcaceae</taxon>
        <taxon>Staphylococcus</taxon>
    </lineage>
</organism>
<name>A0ABT2QMP0_9STAP</name>
<dbReference type="SUPFAM" id="SSF53474">
    <property type="entry name" value="alpha/beta-Hydrolases"/>
    <property type="match status" value="1"/>
</dbReference>
<gene>
    <name evidence="3" type="ORF">N9R04_00730</name>
</gene>
<feature type="domain" description="Alpha/beta hydrolase fold-3" evidence="2">
    <location>
        <begin position="107"/>
        <end position="308"/>
    </location>
</feature>
<proteinExistence type="predicted"/>
<dbReference type="PANTHER" id="PTHR48081">
    <property type="entry name" value="AB HYDROLASE SUPERFAMILY PROTEIN C4A8.06C"/>
    <property type="match status" value="1"/>
</dbReference>
<dbReference type="InterPro" id="IPR029058">
    <property type="entry name" value="AB_hydrolase_fold"/>
</dbReference>
<dbReference type="PANTHER" id="PTHR48081:SF8">
    <property type="entry name" value="ALPHA_BETA HYDROLASE FOLD-3 DOMAIN-CONTAINING PROTEIN-RELATED"/>
    <property type="match status" value="1"/>
</dbReference>
<dbReference type="Pfam" id="PF07859">
    <property type="entry name" value="Abhydrolase_3"/>
    <property type="match status" value="1"/>
</dbReference>
<reference evidence="3 4" key="1">
    <citation type="journal article" date="2023" name="Int. J. Syst. Evol. Microbiol.">
        <title>Streptococcus sciuri sp. nov., Staphylococcus marylandisciuri sp. nov. and Staphylococcus americanisciuri sp. nov., isolated from faeces of eastern grey squirrel (Sciurus carolinensis).</title>
        <authorList>
            <person name="Volokhov D.V."/>
            <person name="Zagorodnyaya T.A."/>
            <person name="Furtak V.A."/>
            <person name="Nattanmai G."/>
            <person name="Randall L."/>
            <person name="Jose S."/>
            <person name="Gao Y."/>
            <person name="Eisenberg T."/>
            <person name="Delmonte P."/>
            <person name="Blom J."/>
            <person name="Mitchell K.K."/>
        </authorList>
    </citation>
    <scope>NUCLEOTIDE SEQUENCE [LARGE SCALE GENOMIC DNA]</scope>
    <source>
        <strain evidence="3 4">SQ8-PEA</strain>
    </source>
</reference>
<protein>
    <submittedName>
        <fullName evidence="3">Alpha/beta hydrolase</fullName>
    </submittedName>
</protein>
<comment type="caution">
    <text evidence="3">The sequence shown here is derived from an EMBL/GenBank/DDBJ whole genome shotgun (WGS) entry which is preliminary data.</text>
</comment>